<dbReference type="GO" id="GO:0051213">
    <property type="term" value="F:dioxygenase activity"/>
    <property type="evidence" value="ECO:0007669"/>
    <property type="project" value="UniProtKB-KW"/>
</dbReference>
<keyword evidence="3 4" id="KW-0560">Oxidoreductase</keyword>
<keyword evidence="2" id="KW-0288">FMN</keyword>
<evidence type="ECO:0000256" key="2">
    <source>
        <dbReference type="ARBA" id="ARBA00022643"/>
    </source>
</evidence>
<evidence type="ECO:0000313" key="5">
    <source>
        <dbReference type="Proteomes" id="UP000053947"/>
    </source>
</evidence>
<dbReference type="EC" id="1.13.12.16" evidence="4"/>
<dbReference type="InterPro" id="IPR013785">
    <property type="entry name" value="Aldolase_TIM"/>
</dbReference>
<sequence length="402" mass="43032">MDIPFGRAAVAEIEEILKWHRPPPLRIGQHTARLPIVQGGMAVGISLSGLASAVANAGGIGVIAAPGVGLFEPDFFQNFFQANIRGLRREIQKARSKTRGILGVNIMVALTDFADLARAAIEEGIDIIFAGAGLPLKLPELLGENRHTKLVPIVSSARAARILCKKWQDDFNYTPDAFVVEGPMAGGHLGFKAEELDSSENRLENLVPEVIAAVQPFAQAAGRPIPVIAGGGIFTGEDIYNMLQTGAAGVQMATRFVATDECDASPAFKQAYIESKEGDAVIIKSPVGMPGRALRNEFIDSVNAGAKKPFKCPQHCVKTCNYLESPYCIFVALLNAQRGHLSGGFAFCGANVHRVNEIVPVKKLVDTLVKEYKTRAVQALIDAMTRYMNGLMASPALGRGLA</sequence>
<accession>A0A0W0GIG3</accession>
<dbReference type="EMBL" id="LFDV01000002">
    <property type="protein sequence ID" value="KTB48363.1"/>
    <property type="molecule type" value="Genomic_DNA"/>
</dbReference>
<dbReference type="Proteomes" id="UP000053947">
    <property type="component" value="Unassembled WGS sequence"/>
</dbReference>
<dbReference type="Pfam" id="PF03060">
    <property type="entry name" value="NMO"/>
    <property type="match status" value="1"/>
</dbReference>
<dbReference type="OrthoDB" id="9778912at2"/>
<evidence type="ECO:0000256" key="3">
    <source>
        <dbReference type="ARBA" id="ARBA00023002"/>
    </source>
</evidence>
<dbReference type="InterPro" id="IPR004136">
    <property type="entry name" value="NMO"/>
</dbReference>
<reference evidence="4 5" key="1">
    <citation type="submission" date="2015-06" db="EMBL/GenBank/DDBJ databases">
        <title>Genome sequence of the organohalide-respiring Dehalogenimonas alkenigignens type strain (IP3-3T).</title>
        <authorList>
            <person name="Key T.A."/>
            <person name="Richmond D.P."/>
            <person name="Bowman K.S."/>
            <person name="Cho Y.-J."/>
            <person name="Chun J."/>
            <person name="da Costa M.S."/>
            <person name="Rainey F.A."/>
            <person name="Moe W.M."/>
        </authorList>
    </citation>
    <scope>NUCLEOTIDE SEQUENCE [LARGE SCALE GENOMIC DNA]</scope>
    <source>
        <strain evidence="4 5">IP3-3</strain>
    </source>
</reference>
<dbReference type="RefSeq" id="WP_065128715.1">
    <property type="nucleotide sequence ID" value="NZ_KQ758903.1"/>
</dbReference>
<dbReference type="CDD" id="cd04730">
    <property type="entry name" value="NPD_like"/>
    <property type="match status" value="1"/>
</dbReference>
<protein>
    <submittedName>
        <fullName evidence="4">Dioxygenase</fullName>
        <ecNumber evidence="4">1.13.12.16</ecNumber>
    </submittedName>
</protein>
<evidence type="ECO:0000313" key="4">
    <source>
        <dbReference type="EMBL" id="KTB48363.1"/>
    </source>
</evidence>
<dbReference type="STRING" id="1217799.DEALK_12090"/>
<dbReference type="PANTHER" id="PTHR32332">
    <property type="entry name" value="2-NITROPROPANE DIOXYGENASE"/>
    <property type="match status" value="1"/>
</dbReference>
<comment type="caution">
    <text evidence="4">The sequence shown here is derived from an EMBL/GenBank/DDBJ whole genome shotgun (WGS) entry which is preliminary data.</text>
</comment>
<proteinExistence type="predicted"/>
<dbReference type="PANTHER" id="PTHR32332:SF18">
    <property type="entry name" value="2-NITROPROPANE DIOXYGENASE"/>
    <property type="match status" value="1"/>
</dbReference>
<dbReference type="GO" id="GO:0018580">
    <property type="term" value="F:nitronate monooxygenase activity"/>
    <property type="evidence" value="ECO:0007669"/>
    <property type="project" value="UniProtKB-EC"/>
</dbReference>
<keyword evidence="5" id="KW-1185">Reference proteome</keyword>
<organism evidence="4 5">
    <name type="scientific">Dehalogenimonas alkenigignens</name>
    <dbReference type="NCBI Taxonomy" id="1217799"/>
    <lineage>
        <taxon>Bacteria</taxon>
        <taxon>Bacillati</taxon>
        <taxon>Chloroflexota</taxon>
        <taxon>Dehalococcoidia</taxon>
        <taxon>Dehalococcoidales</taxon>
        <taxon>Dehalococcoidaceae</taxon>
        <taxon>Dehalogenimonas</taxon>
    </lineage>
</organism>
<keyword evidence="4" id="KW-0223">Dioxygenase</keyword>
<dbReference type="SUPFAM" id="SSF51412">
    <property type="entry name" value="Inosine monophosphate dehydrogenase (IMPDH)"/>
    <property type="match status" value="1"/>
</dbReference>
<name>A0A0W0GIG3_9CHLR</name>
<keyword evidence="1" id="KW-0285">Flavoprotein</keyword>
<dbReference type="PATRIC" id="fig|1217799.6.peg.1251"/>
<dbReference type="Gene3D" id="3.20.20.70">
    <property type="entry name" value="Aldolase class I"/>
    <property type="match status" value="1"/>
</dbReference>
<dbReference type="AlphaFoldDB" id="A0A0W0GIG3"/>
<evidence type="ECO:0000256" key="1">
    <source>
        <dbReference type="ARBA" id="ARBA00022630"/>
    </source>
</evidence>
<gene>
    <name evidence="4" type="ORF">DEALK_12090</name>
</gene>